<evidence type="ECO:0000256" key="1">
    <source>
        <dbReference type="SAM" id="MobiDB-lite"/>
    </source>
</evidence>
<evidence type="ECO:0000313" key="4">
    <source>
        <dbReference type="Proteomes" id="UP000325211"/>
    </source>
</evidence>
<evidence type="ECO:0000313" key="3">
    <source>
        <dbReference type="EMBL" id="QES46890.1"/>
    </source>
</evidence>
<feature type="compositionally biased region" description="Low complexity" evidence="1">
    <location>
        <begin position="39"/>
        <end position="69"/>
    </location>
</feature>
<feature type="region of interest" description="Disordered" evidence="1">
    <location>
        <begin position="37"/>
        <end position="70"/>
    </location>
</feature>
<evidence type="ECO:0008006" key="5">
    <source>
        <dbReference type="Google" id="ProtNLM"/>
    </source>
</evidence>
<dbReference type="InterPro" id="IPR029046">
    <property type="entry name" value="LolA/LolB/LppX"/>
</dbReference>
<protein>
    <recommendedName>
        <fullName evidence="5">Lipoprotein</fullName>
    </recommendedName>
</protein>
<organism evidence="3 4">
    <name type="scientific">Streptomyces venezuelae</name>
    <dbReference type="NCBI Taxonomy" id="54571"/>
    <lineage>
        <taxon>Bacteria</taxon>
        <taxon>Bacillati</taxon>
        <taxon>Actinomycetota</taxon>
        <taxon>Actinomycetes</taxon>
        <taxon>Kitasatosporales</taxon>
        <taxon>Streptomycetaceae</taxon>
        <taxon>Streptomyces</taxon>
    </lineage>
</organism>
<dbReference type="Proteomes" id="UP000325211">
    <property type="component" value="Chromosome"/>
</dbReference>
<feature type="signal peptide" evidence="2">
    <location>
        <begin position="1"/>
        <end position="20"/>
    </location>
</feature>
<gene>
    <name evidence="3" type="ORF">DEJ50_02520</name>
</gene>
<sequence length="270" mass="27621">MNTSSRTLSPRRRGTGLAIAATVCAVTLLTGCDGDSGGTSAPVSPTGSASAAPAAPAPATTSAGPAVPADKAFDPDKALAAASKKPYAANLTITTEADDLSGALTTSGRVNLNGPFTGRMEMKSAEPGPTMETVTTADATYVRKRGAAGAEWTKRPRTTGGNLASYEGYAKLLLGTGPSARKGMENQGGVATYHLSGYLTLEQIASVDPRTYTSMKAKGVSGFACDQWIDSQGRTIRFEQRFVMHGVQAANKATFGAFGPAEEFTAPTGG</sequence>
<dbReference type="RefSeq" id="WP_150205771.1">
    <property type="nucleotide sequence ID" value="NZ_CP029190.1"/>
</dbReference>
<name>A0A5P2CX93_STRVZ</name>
<feature type="region of interest" description="Disordered" evidence="1">
    <location>
        <begin position="104"/>
        <end position="130"/>
    </location>
</feature>
<dbReference type="OrthoDB" id="4296548at2"/>
<dbReference type="Gene3D" id="2.50.20.20">
    <property type="match status" value="1"/>
</dbReference>
<dbReference type="AlphaFoldDB" id="A0A5P2CX93"/>
<dbReference type="PROSITE" id="PS51257">
    <property type="entry name" value="PROKAR_LIPOPROTEIN"/>
    <property type="match status" value="1"/>
</dbReference>
<feature type="chain" id="PRO_5039652879" description="Lipoprotein" evidence="2">
    <location>
        <begin position="21"/>
        <end position="270"/>
    </location>
</feature>
<evidence type="ECO:0000256" key="2">
    <source>
        <dbReference type="SAM" id="SignalP"/>
    </source>
</evidence>
<dbReference type="SUPFAM" id="SSF89392">
    <property type="entry name" value="Prokaryotic lipoproteins and lipoprotein localization factors"/>
    <property type="match status" value="1"/>
</dbReference>
<keyword evidence="2" id="KW-0732">Signal</keyword>
<accession>A0A5P2CX93</accession>
<dbReference type="EMBL" id="CP029190">
    <property type="protein sequence ID" value="QES46890.1"/>
    <property type="molecule type" value="Genomic_DNA"/>
</dbReference>
<reference evidence="3 4" key="1">
    <citation type="submission" date="2018-05" db="EMBL/GenBank/DDBJ databases">
        <title>Streptomyces venezuelae.</title>
        <authorList>
            <person name="Kim W."/>
            <person name="Lee N."/>
            <person name="Cho B.-K."/>
        </authorList>
    </citation>
    <scope>NUCLEOTIDE SEQUENCE [LARGE SCALE GENOMIC DNA]</scope>
    <source>
        <strain evidence="3 4">ATCC 21782</strain>
    </source>
</reference>
<proteinExistence type="predicted"/>